<dbReference type="InterPro" id="IPR054878">
    <property type="entry name" value="Endonuc_Nei2"/>
</dbReference>
<dbReference type="NCBIfam" id="NF040775">
    <property type="entry name" value="endonuc_Nei2"/>
    <property type="match status" value="1"/>
</dbReference>
<dbReference type="EC" id="4.2.99.18" evidence="2"/>
<dbReference type="Pfam" id="PF06831">
    <property type="entry name" value="H2TH"/>
    <property type="match status" value="1"/>
</dbReference>
<dbReference type="SUPFAM" id="SSF81624">
    <property type="entry name" value="N-terminal domain of MutM-like DNA repair proteins"/>
    <property type="match status" value="1"/>
</dbReference>
<dbReference type="PROSITE" id="PS51066">
    <property type="entry name" value="ZF_FPG_2"/>
    <property type="match status" value="1"/>
</dbReference>
<dbReference type="GO" id="GO:0000703">
    <property type="term" value="F:oxidized pyrimidine nucleobase lesion DNA N-glycosylase activity"/>
    <property type="evidence" value="ECO:0007669"/>
    <property type="project" value="TreeGrafter"/>
</dbReference>
<feature type="domain" description="FPG-type" evidence="14">
    <location>
        <begin position="215"/>
        <end position="249"/>
    </location>
</feature>
<proteinExistence type="inferred from homology"/>
<keyword evidence="5 13" id="KW-0863">Zinc-finger</keyword>
<organism evidence="16 17">
    <name type="scientific">Mycolicibacter terrae</name>
    <dbReference type="NCBI Taxonomy" id="1788"/>
    <lineage>
        <taxon>Bacteria</taxon>
        <taxon>Bacillati</taxon>
        <taxon>Actinomycetota</taxon>
        <taxon>Actinomycetes</taxon>
        <taxon>Mycobacteriales</taxon>
        <taxon>Mycobacteriaceae</taxon>
        <taxon>Mycolicibacter</taxon>
    </lineage>
</organism>
<evidence type="ECO:0000256" key="4">
    <source>
        <dbReference type="ARBA" id="ARBA00022763"/>
    </source>
</evidence>
<evidence type="ECO:0000256" key="10">
    <source>
        <dbReference type="ARBA" id="ARBA00023239"/>
    </source>
</evidence>
<dbReference type="Gene3D" id="3.20.190.10">
    <property type="entry name" value="MutM-like, N-terminal"/>
    <property type="match status" value="1"/>
</dbReference>
<evidence type="ECO:0000256" key="11">
    <source>
        <dbReference type="ARBA" id="ARBA00023268"/>
    </source>
</evidence>
<dbReference type="CDD" id="cd08971">
    <property type="entry name" value="AcNei2_N"/>
    <property type="match status" value="1"/>
</dbReference>
<evidence type="ECO:0000256" key="9">
    <source>
        <dbReference type="ARBA" id="ARBA00023204"/>
    </source>
</evidence>
<evidence type="ECO:0000256" key="12">
    <source>
        <dbReference type="ARBA" id="ARBA00023295"/>
    </source>
</evidence>
<evidence type="ECO:0000256" key="6">
    <source>
        <dbReference type="ARBA" id="ARBA00022801"/>
    </source>
</evidence>
<evidence type="ECO:0000259" key="15">
    <source>
        <dbReference type="PROSITE" id="PS51068"/>
    </source>
</evidence>
<keyword evidence="12" id="KW-0326">Glycosidase</keyword>
<keyword evidence="8" id="KW-0238">DNA-binding</keyword>
<evidence type="ECO:0000256" key="7">
    <source>
        <dbReference type="ARBA" id="ARBA00022833"/>
    </source>
</evidence>
<keyword evidence="9" id="KW-0234">DNA repair</keyword>
<comment type="similarity">
    <text evidence="1">Belongs to the FPG family.</text>
</comment>
<evidence type="ECO:0000256" key="8">
    <source>
        <dbReference type="ARBA" id="ARBA00023125"/>
    </source>
</evidence>
<dbReference type="InterPro" id="IPR000214">
    <property type="entry name" value="Znf_DNA_glyclase/AP_lyase"/>
</dbReference>
<dbReference type="EMBL" id="AP022564">
    <property type="protein sequence ID" value="BBX21540.1"/>
    <property type="molecule type" value="Genomic_DNA"/>
</dbReference>
<keyword evidence="11" id="KW-0511">Multifunctional enzyme</keyword>
<keyword evidence="16" id="KW-0540">Nuclease</keyword>
<keyword evidence="10" id="KW-0456">Lyase</keyword>
<dbReference type="PANTHER" id="PTHR42697:SF1">
    <property type="entry name" value="ENDONUCLEASE 8"/>
    <property type="match status" value="1"/>
</dbReference>
<dbReference type="SUPFAM" id="SSF57716">
    <property type="entry name" value="Glucocorticoid receptor-like (DNA-binding domain)"/>
    <property type="match status" value="1"/>
</dbReference>
<keyword evidence="3" id="KW-0479">Metal-binding</keyword>
<feature type="domain" description="Formamidopyrimidine-DNA glycosylase catalytic" evidence="15">
    <location>
        <begin position="2"/>
        <end position="111"/>
    </location>
</feature>
<name>A0AAD1HVM4_9MYCO</name>
<evidence type="ECO:0000256" key="3">
    <source>
        <dbReference type="ARBA" id="ARBA00022723"/>
    </source>
</evidence>
<dbReference type="InterPro" id="IPR035937">
    <property type="entry name" value="FPG_N"/>
</dbReference>
<evidence type="ECO:0000256" key="13">
    <source>
        <dbReference type="PROSITE-ProRule" id="PRU00391"/>
    </source>
</evidence>
<dbReference type="GO" id="GO:0003684">
    <property type="term" value="F:damaged DNA binding"/>
    <property type="evidence" value="ECO:0007669"/>
    <property type="project" value="InterPro"/>
</dbReference>
<dbReference type="SUPFAM" id="SSF46946">
    <property type="entry name" value="S13-like H2TH domain"/>
    <property type="match status" value="1"/>
</dbReference>
<dbReference type="Gene3D" id="1.10.8.50">
    <property type="match status" value="1"/>
</dbReference>
<evidence type="ECO:0000259" key="14">
    <source>
        <dbReference type="PROSITE" id="PS51066"/>
    </source>
</evidence>
<dbReference type="GO" id="GO:0140078">
    <property type="term" value="F:class I DNA-(apurinic or apyrimidinic site) endonuclease activity"/>
    <property type="evidence" value="ECO:0007669"/>
    <property type="project" value="UniProtKB-EC"/>
</dbReference>
<dbReference type="Pfam" id="PF01149">
    <property type="entry name" value="Fapy_DNA_glyco"/>
    <property type="match status" value="1"/>
</dbReference>
<evidence type="ECO:0000256" key="2">
    <source>
        <dbReference type="ARBA" id="ARBA00012720"/>
    </source>
</evidence>
<evidence type="ECO:0000313" key="16">
    <source>
        <dbReference type="EMBL" id="BBX21540.1"/>
    </source>
</evidence>
<dbReference type="InterPro" id="IPR010979">
    <property type="entry name" value="Ribosomal_uS13-like_H2TH"/>
</dbReference>
<dbReference type="GO" id="GO:0008270">
    <property type="term" value="F:zinc ion binding"/>
    <property type="evidence" value="ECO:0007669"/>
    <property type="project" value="UniProtKB-KW"/>
</dbReference>
<dbReference type="InterPro" id="IPR015886">
    <property type="entry name" value="H2TH_FPG"/>
</dbReference>
<dbReference type="SMART" id="SM00898">
    <property type="entry name" value="Fapy_DNA_glyco"/>
    <property type="match status" value="1"/>
</dbReference>
<dbReference type="PANTHER" id="PTHR42697">
    <property type="entry name" value="ENDONUCLEASE 8"/>
    <property type="match status" value="1"/>
</dbReference>
<dbReference type="InterPro" id="IPR044090">
    <property type="entry name" value="Nei2_N"/>
</dbReference>
<dbReference type="PROSITE" id="PS51068">
    <property type="entry name" value="FPG_CAT"/>
    <property type="match status" value="1"/>
</dbReference>
<dbReference type="SMART" id="SM01232">
    <property type="entry name" value="H2TH"/>
    <property type="match status" value="1"/>
</dbReference>
<dbReference type="GO" id="GO:0006284">
    <property type="term" value="P:base-excision repair"/>
    <property type="evidence" value="ECO:0007669"/>
    <property type="project" value="InterPro"/>
</dbReference>
<keyword evidence="4" id="KW-0227">DNA damage</keyword>
<keyword evidence="16" id="KW-0255">Endonuclease</keyword>
<keyword evidence="7" id="KW-0862">Zinc</keyword>
<keyword evidence="17" id="KW-1185">Reference proteome</keyword>
<evidence type="ECO:0000313" key="17">
    <source>
        <dbReference type="Proteomes" id="UP000467636"/>
    </source>
</evidence>
<dbReference type="InterPro" id="IPR012319">
    <property type="entry name" value="FPG_cat"/>
</dbReference>
<sequence length="249" mass="27414">MPEGDTVFHTAAVLDDALRGKTLTRCDIRVPRYATVDLTGQRVDEVISRGKHLFIRVGQASIHSHLKMEGSWRIARGPLDHRVRICLEAGPVRALGIDLGMLEVLDRNRDGEAVAHLGPDLLGADWDPDTAVANLVADPHRPLAAALLDQTVLAGIGNVYGNELCFVVGRLPTTPVGALADPARLVARAHDMLWANRLRWTRCTTGDTRRGRQLWVYGRAGEPCRRCGARVECDRGGERISYWCASCQR</sequence>
<dbReference type="Proteomes" id="UP000467636">
    <property type="component" value="Chromosome"/>
</dbReference>
<reference evidence="16 17" key="1">
    <citation type="journal article" date="2019" name="Emerg. Microbes Infect.">
        <title>Comprehensive subspecies identification of 175 nontuberculous mycobacteria species based on 7547 genomic profiles.</title>
        <authorList>
            <person name="Matsumoto Y."/>
            <person name="Kinjo T."/>
            <person name="Motooka D."/>
            <person name="Nabeya D."/>
            <person name="Jung N."/>
            <person name="Uechi K."/>
            <person name="Horii T."/>
            <person name="Iida T."/>
            <person name="Fujita J."/>
            <person name="Nakamura S."/>
        </authorList>
    </citation>
    <scope>NUCLEOTIDE SEQUENCE [LARGE SCALE GENOMIC DNA]</scope>
    <source>
        <strain evidence="16 17">JCM 12143</strain>
    </source>
</reference>
<evidence type="ECO:0000256" key="1">
    <source>
        <dbReference type="ARBA" id="ARBA00009409"/>
    </source>
</evidence>
<dbReference type="AlphaFoldDB" id="A0AAD1HVM4"/>
<gene>
    <name evidence="16" type="ORF">MTER_09510</name>
</gene>
<protein>
    <recommendedName>
        <fullName evidence="2">DNA-(apurinic or apyrimidinic site) lyase</fullName>
        <ecNumber evidence="2">4.2.99.18</ecNumber>
    </recommendedName>
</protein>
<keyword evidence="6" id="KW-0378">Hydrolase</keyword>
<dbReference type="RefSeq" id="WP_085259892.1">
    <property type="nucleotide sequence ID" value="NZ_AP022564.1"/>
</dbReference>
<evidence type="ECO:0000256" key="5">
    <source>
        <dbReference type="ARBA" id="ARBA00022771"/>
    </source>
</evidence>
<accession>A0AAD1HVM4</accession>